<dbReference type="HOGENOM" id="CLU_2070839_0_0_0"/>
<dbReference type="Proteomes" id="UP000000529">
    <property type="component" value="Chromosome"/>
</dbReference>
<sequence length="118" mass="13823">MLHLILIEFPNFNVEFLKIINLLQKYNAVLFAYLKAKICFKLATVIFFDRIIVGFSLVSRKSLFTHIFNRPEICQTPWINIPNTFKILPSAIIPTSKIQQNKNSTDFTMLYALFEMVF</sequence>
<evidence type="ECO:0000313" key="1">
    <source>
        <dbReference type="EMBL" id="CAF23956.1"/>
    </source>
</evidence>
<name>Q6MBU3_PARUW</name>
<protein>
    <submittedName>
        <fullName evidence="1">Uncharacterized protein</fullName>
    </submittedName>
</protein>
<gene>
    <name evidence="1" type="ORF">PC_RS05935</name>
</gene>
<dbReference type="AlphaFoldDB" id="Q6MBU3"/>
<keyword evidence="2" id="KW-1185">Reference proteome</keyword>
<accession>Q6MBU3</accession>
<evidence type="ECO:0000313" key="2">
    <source>
        <dbReference type="Proteomes" id="UP000000529"/>
    </source>
</evidence>
<reference evidence="1 2" key="1">
    <citation type="journal article" date="2004" name="Science">
        <title>Illuminating the evolutionary history of chlamydiae.</title>
        <authorList>
            <person name="Horn M."/>
            <person name="Collingro A."/>
            <person name="Schmitz-Esser S."/>
            <person name="Beier C.L."/>
            <person name="Purkhold U."/>
            <person name="Fartmann B."/>
            <person name="Brandt P."/>
            <person name="Nyakatura G.J."/>
            <person name="Droege M."/>
            <person name="Frishman D."/>
            <person name="Rattei T."/>
            <person name="Mewes H."/>
            <person name="Wagner M."/>
        </authorList>
    </citation>
    <scope>NUCLEOTIDE SEQUENCE [LARGE SCALE GENOMIC DNA]</scope>
    <source>
        <strain evidence="1 2">UWE25</strain>
    </source>
</reference>
<dbReference type="EMBL" id="BX908798">
    <property type="protein sequence ID" value="CAF23956.1"/>
    <property type="molecule type" value="Genomic_DNA"/>
</dbReference>
<proteinExistence type="predicted"/>
<organism evidence="1 2">
    <name type="scientific">Protochlamydia amoebophila (strain UWE25)</name>
    <dbReference type="NCBI Taxonomy" id="264201"/>
    <lineage>
        <taxon>Bacteria</taxon>
        <taxon>Pseudomonadati</taxon>
        <taxon>Chlamydiota</taxon>
        <taxon>Chlamydiia</taxon>
        <taxon>Parachlamydiales</taxon>
        <taxon>Parachlamydiaceae</taxon>
        <taxon>Candidatus Protochlamydia</taxon>
    </lineage>
</organism>
<dbReference type="KEGG" id="pcu:PC_RS05935"/>